<dbReference type="EMBL" id="CP019343">
    <property type="protein sequence ID" value="ARN73051.1"/>
    <property type="molecule type" value="Genomic_DNA"/>
</dbReference>
<dbReference type="RefSeq" id="WP_085757144.1">
    <property type="nucleotide sequence ID" value="NZ_CP019343.1"/>
</dbReference>
<evidence type="ECO:0000256" key="2">
    <source>
        <dbReference type="ARBA" id="ARBA00022525"/>
    </source>
</evidence>
<evidence type="ECO:0000256" key="4">
    <source>
        <dbReference type="RuleBase" id="RU362073"/>
    </source>
</evidence>
<dbReference type="Pfam" id="PF00700">
    <property type="entry name" value="Flagellin_C"/>
    <property type="match status" value="1"/>
</dbReference>
<dbReference type="KEGG" id="osg:BST96_02360"/>
<protein>
    <recommendedName>
        <fullName evidence="4">Flagellin</fullName>
    </recommendedName>
</protein>
<evidence type="ECO:0000313" key="7">
    <source>
        <dbReference type="EMBL" id="ARN73051.1"/>
    </source>
</evidence>
<dbReference type="SUPFAM" id="SSF64518">
    <property type="entry name" value="Phase 1 flagellin"/>
    <property type="match status" value="1"/>
</dbReference>
<keyword evidence="8" id="KW-1185">Reference proteome</keyword>
<comment type="function">
    <text evidence="4">Flagellin is the subunit protein which polymerizes to form the filaments of bacterial flagella.</text>
</comment>
<dbReference type="InterPro" id="IPR001492">
    <property type="entry name" value="Flagellin"/>
</dbReference>
<keyword evidence="3 4" id="KW-0975">Bacterial flagellum</keyword>
<dbReference type="GO" id="GO:0009288">
    <property type="term" value="C:bacterial-type flagellum"/>
    <property type="evidence" value="ECO:0007669"/>
    <property type="project" value="UniProtKB-SubCell"/>
</dbReference>
<dbReference type="InterPro" id="IPR001029">
    <property type="entry name" value="Flagellin_N"/>
</dbReference>
<dbReference type="Gene3D" id="6.10.280.190">
    <property type="match status" value="1"/>
</dbReference>
<dbReference type="PRINTS" id="PR00207">
    <property type="entry name" value="FLAGELLIN"/>
</dbReference>
<dbReference type="AlphaFoldDB" id="A0A1X9N763"/>
<dbReference type="Pfam" id="PF00669">
    <property type="entry name" value="Flagellin_N"/>
    <property type="match status" value="1"/>
</dbReference>
<dbReference type="PANTHER" id="PTHR42792">
    <property type="entry name" value="FLAGELLIN"/>
    <property type="match status" value="1"/>
</dbReference>
<dbReference type="InterPro" id="IPR046358">
    <property type="entry name" value="Flagellin_C"/>
</dbReference>
<sequence>MPQVINTNVASLNAQRNLDKSQGALQTSLQRLSSGLRINSAKDDAAGLAIVDRFTSQIRGLNQAARNASDGISISQVAEGAMAESTNILQRMRELAIQSANGSNSADDRANLNKEVVQLQEELTRIADTTRFGTQKLLDGSFGSQSFQVGANANETIDVDLTQSFAAAALGTETTTGSAAYTVSASTIAATGIGGVSTAGITGAGSVTFSDGTNSAAVTLSAGYSAKTLAADLNTAYNTATAQTLGAAAGTASLTVAIATAAAAFTAGQTIDVVVGTTTTSVTLGSADQGITALTTAVSAALAGNAQVTAQGIVITSDGNGFTLTDADGDNINVTVITSAGNGLDVTVNGQTTSAAASLGGIAVGSVTVASAAVTATNVASTFAPTATGTGLLSADITIGAATFTTVGVGIAAGDSIADVDISTVTGAQSAISVTDSAISTIDNARADLGAIQNRLESTISNLTSISENVSAARSRVQDADFAAETASLTRNQILQQAGISVLSQANSLPQQVLSLLQ</sequence>
<evidence type="ECO:0000256" key="1">
    <source>
        <dbReference type="ARBA" id="ARBA00005709"/>
    </source>
</evidence>
<accession>A0A1X9N763</accession>
<organism evidence="7 8">
    <name type="scientific">Oceanicoccus sagamiensis</name>
    <dbReference type="NCBI Taxonomy" id="716816"/>
    <lineage>
        <taxon>Bacteria</taxon>
        <taxon>Pseudomonadati</taxon>
        <taxon>Pseudomonadota</taxon>
        <taxon>Gammaproteobacteria</taxon>
        <taxon>Cellvibrionales</taxon>
        <taxon>Spongiibacteraceae</taxon>
        <taxon>Oceanicoccus</taxon>
    </lineage>
</organism>
<dbReference type="Proteomes" id="UP000193450">
    <property type="component" value="Chromosome"/>
</dbReference>
<dbReference type="InterPro" id="IPR042187">
    <property type="entry name" value="Flagellin_C_sub2"/>
</dbReference>
<evidence type="ECO:0000259" key="6">
    <source>
        <dbReference type="Pfam" id="PF00700"/>
    </source>
</evidence>
<name>A0A1X9N763_9GAMM</name>
<evidence type="ECO:0000313" key="8">
    <source>
        <dbReference type="Proteomes" id="UP000193450"/>
    </source>
</evidence>
<keyword evidence="2 4" id="KW-0964">Secreted</keyword>
<comment type="similarity">
    <text evidence="1 4">Belongs to the bacterial flagellin family.</text>
</comment>
<evidence type="ECO:0000259" key="5">
    <source>
        <dbReference type="Pfam" id="PF00669"/>
    </source>
</evidence>
<dbReference type="Gene3D" id="6.10.10.10">
    <property type="entry name" value="Flagellar export chaperone, C-terminal domain"/>
    <property type="match status" value="1"/>
</dbReference>
<dbReference type="Gene3D" id="2.60.40.4390">
    <property type="match status" value="1"/>
</dbReference>
<dbReference type="STRING" id="716816.BST96_02360"/>
<proteinExistence type="inferred from homology"/>
<feature type="domain" description="Flagellin N-terminal" evidence="5">
    <location>
        <begin position="5"/>
        <end position="141"/>
    </location>
</feature>
<evidence type="ECO:0000256" key="3">
    <source>
        <dbReference type="ARBA" id="ARBA00023143"/>
    </source>
</evidence>
<dbReference type="Gene3D" id="1.20.1330.10">
    <property type="entry name" value="f41 fragment of flagellin, N-terminal domain"/>
    <property type="match status" value="2"/>
</dbReference>
<dbReference type="GO" id="GO:0005576">
    <property type="term" value="C:extracellular region"/>
    <property type="evidence" value="ECO:0007669"/>
    <property type="project" value="UniProtKB-SubCell"/>
</dbReference>
<dbReference type="PANTHER" id="PTHR42792:SF2">
    <property type="entry name" value="FLAGELLIN"/>
    <property type="match status" value="1"/>
</dbReference>
<dbReference type="OrthoDB" id="9796789at2"/>
<comment type="subcellular location">
    <subcellularLocation>
        <location evidence="4">Secreted</location>
    </subcellularLocation>
    <subcellularLocation>
        <location evidence="4">Bacterial flagellum</location>
    </subcellularLocation>
</comment>
<dbReference type="GO" id="GO:0005198">
    <property type="term" value="F:structural molecule activity"/>
    <property type="evidence" value="ECO:0007669"/>
    <property type="project" value="UniProtKB-UniRule"/>
</dbReference>
<reference evidence="7 8" key="1">
    <citation type="submission" date="2016-11" db="EMBL/GenBank/DDBJ databases">
        <title>Trade-off between light-utilization and light-protection in marine flavobacteria.</title>
        <authorList>
            <person name="Kumagai Y."/>
        </authorList>
    </citation>
    <scope>NUCLEOTIDE SEQUENCE [LARGE SCALE GENOMIC DNA]</scope>
    <source>
        <strain evidence="7 8">NBRC 107125</strain>
    </source>
</reference>
<gene>
    <name evidence="7" type="ORF">BST96_02360</name>
</gene>
<feature type="domain" description="Flagellin C-terminal" evidence="6">
    <location>
        <begin position="433"/>
        <end position="517"/>
    </location>
</feature>